<accession>A0A7D5GDT3</accession>
<organism evidence="2 3">
    <name type="scientific">Halorarum halophilum</name>
    <dbReference type="NCBI Taxonomy" id="2743090"/>
    <lineage>
        <taxon>Archaea</taxon>
        <taxon>Methanobacteriati</taxon>
        <taxon>Methanobacteriota</taxon>
        <taxon>Stenosarchaea group</taxon>
        <taxon>Halobacteria</taxon>
        <taxon>Halobacteriales</taxon>
        <taxon>Haloferacaceae</taxon>
        <taxon>Halorarum</taxon>
    </lineage>
</organism>
<dbReference type="InterPro" id="IPR024173">
    <property type="entry name" value="Pesterase_MJ0037-like"/>
</dbReference>
<sequence length="235" mass="25602">MPTFRFRDRAVHLPEADALVCADLHVGRAEASDVEYPLGEGADLEGRLRALLAEWSPTEVVFAGDVLHEFGRVSLASDRSLAGLADVCRDEGATPVVVAGNHDTLLSEVWDGTIHDAYALDAGGERVVVRHGHEAPPRDEDADCYVVGHDHPTIDIEGQRRPCFLYGPGQFRGTDVLMLPSFTRLAAGVTVNGMGTRDFDSPFVTDANALRPVVRDDDADETLEFPPLGEFRRLL</sequence>
<dbReference type="AlphaFoldDB" id="A0A7D5GDT3"/>
<dbReference type="PANTHER" id="PTHR39323">
    <property type="entry name" value="BLR1149 PROTEIN"/>
    <property type="match status" value="1"/>
</dbReference>
<protein>
    <submittedName>
        <fullName evidence="2">Metallophosphoesterase family protein</fullName>
    </submittedName>
</protein>
<dbReference type="InterPro" id="IPR029052">
    <property type="entry name" value="Metallo-depent_PP-like"/>
</dbReference>
<dbReference type="OrthoDB" id="18264at2157"/>
<dbReference type="Pfam" id="PF00149">
    <property type="entry name" value="Metallophos"/>
    <property type="match status" value="1"/>
</dbReference>
<dbReference type="SUPFAM" id="SSF56300">
    <property type="entry name" value="Metallo-dependent phosphatases"/>
    <property type="match status" value="1"/>
</dbReference>
<dbReference type="KEGG" id="halg:HUG10_17880"/>
<feature type="domain" description="Calcineurin-like phosphoesterase" evidence="1">
    <location>
        <begin position="19"/>
        <end position="133"/>
    </location>
</feature>
<dbReference type="EMBL" id="CP058529">
    <property type="protein sequence ID" value="QLG29286.1"/>
    <property type="molecule type" value="Genomic_DNA"/>
</dbReference>
<dbReference type="PIRSF" id="PIRSF000887">
    <property type="entry name" value="Pesterase_MJ0037"/>
    <property type="match status" value="1"/>
</dbReference>
<dbReference type="Gene3D" id="3.60.21.10">
    <property type="match status" value="1"/>
</dbReference>
<dbReference type="GeneID" id="56030743"/>
<evidence type="ECO:0000313" key="3">
    <source>
        <dbReference type="Proteomes" id="UP000509750"/>
    </source>
</evidence>
<dbReference type="GO" id="GO:0016787">
    <property type="term" value="F:hydrolase activity"/>
    <property type="evidence" value="ECO:0007669"/>
    <property type="project" value="InterPro"/>
</dbReference>
<dbReference type="Proteomes" id="UP000509750">
    <property type="component" value="Chromosome"/>
</dbReference>
<dbReference type="PANTHER" id="PTHR39323:SF1">
    <property type="entry name" value="BLR1149 PROTEIN"/>
    <property type="match status" value="1"/>
</dbReference>
<reference evidence="2 3" key="1">
    <citation type="submission" date="2020-07" db="EMBL/GenBank/DDBJ databases">
        <title>Gai3-2, isolated from salt lake.</title>
        <authorList>
            <person name="Cui H."/>
            <person name="Shi X."/>
        </authorList>
    </citation>
    <scope>NUCLEOTIDE SEQUENCE [LARGE SCALE GENOMIC DNA]</scope>
    <source>
        <strain evidence="2 3">Gai3-2</strain>
    </source>
</reference>
<evidence type="ECO:0000259" key="1">
    <source>
        <dbReference type="Pfam" id="PF00149"/>
    </source>
</evidence>
<dbReference type="RefSeq" id="WP_179170860.1">
    <property type="nucleotide sequence ID" value="NZ_CP058529.1"/>
</dbReference>
<gene>
    <name evidence="2" type="ORF">HUG10_17880</name>
</gene>
<evidence type="ECO:0000313" key="2">
    <source>
        <dbReference type="EMBL" id="QLG29286.1"/>
    </source>
</evidence>
<keyword evidence="3" id="KW-1185">Reference proteome</keyword>
<dbReference type="InterPro" id="IPR004843">
    <property type="entry name" value="Calcineurin-like_PHP"/>
</dbReference>
<name>A0A7D5GDT3_9EURY</name>
<proteinExistence type="predicted"/>